<dbReference type="GO" id="GO:0005509">
    <property type="term" value="F:calcium ion binding"/>
    <property type="evidence" value="ECO:0007669"/>
    <property type="project" value="InterPro"/>
</dbReference>
<sequence>MYKVLLIEKFLKFILPILIIQLSLQGFAQLSKTHYIPPLTSAAFGNANPEDQYIYISTPNNSNVPYTIIPLGQPASNYITGTVSNALPQQITVGTGYGQLFIPSTVSSVVTNNRGYIIEAEAPIYVSIRMNAGEGAQAGALVSKGLSALGTTFRVGSFTNANPSDNYLNFVSVMATEDNTSVNFSNLPSGLQITNYSGATPINITLNEGESYTLATHSDDTVINQDGLIGCLVNSDKPIVVNCGSANGSFGTGNGRDYGIDQIVDVSKVGTEYIFVRGDGDNAWENVLIVAHSNNTTVSINGNAPITSINAGDYYVIEGNQYNSNGNMYVETSQPAFAYQGVGGLGNNGSANEANQGLFFVPPLSCETRGNLDNIANINNIGNTNYSGGISIVTKVGATVNINGAPISAASNPVNGKPDYITYKVKGLSGNIAVQSDDELYCAYFNYNGSATSGSFYSGFPSAPEINFDAQFATLGNCIPNITLEAANTQSFDSFKWLFDDGSGSGFIDLLVTTTSITPTLPGKYKLVGIITCTGEELESIEIPISVCPDDRDNDGIIDNIDIDNDNDGILNCTESRGDVILDLSNTSSPILRFEDGTSNTTIATNTTVLNRTTTGTNTINLMSTGHITSTIPQDNNAENEYNITFTEPVNVKFYEDITATLTNVDGAFYIVKVLPVNKNITLINPSDRLLVDSNFDGIFETGVTSISGSEIHFKPNPNAIGTIPYEFLANQVDQFSFIHKLENITTASTFSANIGLKCFKNDHDLDGIKDEFDLDSDNDGIPDSIEYRGSQIALSGIDNDKNGLDDVFFSIFPLDYDGDGVYDFYDLDSDNDGIYDVLESGSGLLDSNMDGIIDNINSTIGLNGWDDNAETSADSNQIGYLLDNLDADNIFSYIDEDTDGDGCSDVFEAGFSDGNNDFYLGDTPPVVDDYGVVINASDGYTLPNSDYSTATRISITKQPEYTTACESSLAIFSLVTDAGTMQWETSPDKITWTPLTDTGNFSGTQSSDLNIANVPTSLNNNWFRARLNSTGTRCITFTDEVLLLVNAQPKINPTVILVQCDDDNLSTLGFSPFNLTEANTAISTNASNETFSYYLTQSSALLGDITSTDYISNPTSFVNRTVSNDLVWARVESQGGCAAVAQIEINVSTTVVPSTYILNFNQCDDNLDIDGNDTTNNDNRDGIANFDFSSVTASFISFTPPGQSTLPPRYYRNEVDALAEVNEITDPSNYRNIGYPNSQYIYVRVDSALSNDCLALGAHILLTVEPLPELNTLTIARQCDDDGDGKYPFDTTQIENDILGNLNPANFTFSYFDENGTALSSPLPNPFLTASQTITVQVSNKATSAPDGPCFDETILTFTVDAQPIVNTIPDLIVCDGSARDNDSDGFYPFDTSAFNASILGSQTGMEIYYTYTNENGNLLSNQSNLPNPLNSKTQTIIAEVINPENNTCTATTTINFIVNSLPKFTVDTPRLVCSSDPSFAIDLQPFEANITESFNYEWVFSSLDGTITNQFVSNNKIISVSEAGIYNITLTKTDGTNCTKTLSIFVDASQQAVITQDAVTIKDLSDNNTVIIDTTNLGNGNYQYALQEENSPFINYQTKATFNNVKPGFYTIHIKDDICGVSTLDISVIGYPKYFTPNGDGVNDFWRIKGVNNVVQPNTTVYIYDRYGKLIKQLLVSNSGWDGTSKGNILPNNDYWFQVKLDDGRTFSGHFALKR</sequence>
<reference evidence="3 4" key="2">
    <citation type="submission" date="2019-07" db="EMBL/GenBank/DDBJ databases">
        <title>Algibacter marinivivus sp. nov., isolated from the surface of a marine red alga.</title>
        <authorList>
            <person name="Zhong X."/>
            <person name="Xu W."/>
            <person name="Zhang Y."/>
            <person name="Zhang Q."/>
            <person name="Du Z."/>
        </authorList>
    </citation>
    <scope>NUCLEOTIDE SEQUENCE [LARGE SCALE GENOMIC DNA]</scope>
    <source>
        <strain evidence="3 4">RU-4-M-4</strain>
    </source>
</reference>
<reference evidence="2" key="3">
    <citation type="submission" date="2019-09" db="EMBL/GenBank/DDBJ databases">
        <authorList>
            <person name="Zhang D.-C."/>
        </authorList>
    </citation>
    <scope>NUCLEOTIDE SEQUENCE</scope>
    <source>
        <strain evidence="2">RU-4-M-4</strain>
    </source>
</reference>
<dbReference type="OrthoDB" id="9765926at2"/>
<dbReference type="SUPFAM" id="SSF103647">
    <property type="entry name" value="TSP type-3 repeat"/>
    <property type="match status" value="1"/>
</dbReference>
<comment type="caution">
    <text evidence="2">The sequence shown here is derived from an EMBL/GenBank/DDBJ whole genome shotgun (WGS) entry which is preliminary data.</text>
</comment>
<dbReference type="Proteomes" id="UP000322315">
    <property type="component" value="Unassembled WGS sequence"/>
</dbReference>
<dbReference type="EMBL" id="VMBF01000006">
    <property type="protein sequence ID" value="TSJ75204.1"/>
    <property type="molecule type" value="Genomic_DNA"/>
</dbReference>
<evidence type="ECO:0000313" key="2">
    <source>
        <dbReference type="EMBL" id="KAA5824431.1"/>
    </source>
</evidence>
<dbReference type="InterPro" id="IPR026341">
    <property type="entry name" value="T9SS_type_B"/>
</dbReference>
<evidence type="ECO:0000313" key="5">
    <source>
        <dbReference type="Proteomes" id="UP000322315"/>
    </source>
</evidence>
<reference evidence="2 5" key="1">
    <citation type="journal article" date="2015" name="Int. J. Syst. Evol. Microbiol.">
        <title>Algibacter amylolyticus sp. nov., isolated from intertidal sediment.</title>
        <authorList>
            <person name="Zhang D.C."/>
            <person name="Wu J."/>
            <person name="Neuner K."/>
            <person name="Yao J."/>
            <person name="Margesin R."/>
        </authorList>
    </citation>
    <scope>NUCLEOTIDE SEQUENCE [LARGE SCALE GENOMIC DNA]</scope>
    <source>
        <strain evidence="2 5">RU-4-M-4</strain>
    </source>
</reference>
<keyword evidence="4" id="KW-1185">Reference proteome</keyword>
<feature type="domain" description="IgGFc-binding protein N-terminal" evidence="1">
    <location>
        <begin position="146"/>
        <end position="439"/>
    </location>
</feature>
<dbReference type="Gene3D" id="4.10.1080.10">
    <property type="entry name" value="TSP type-3 repeat"/>
    <property type="match status" value="1"/>
</dbReference>
<dbReference type="Proteomes" id="UP000315145">
    <property type="component" value="Unassembled WGS sequence"/>
</dbReference>
<organism evidence="2 5">
    <name type="scientific">Algibacter amylolyticus</name>
    <dbReference type="NCBI Taxonomy" id="1608400"/>
    <lineage>
        <taxon>Bacteria</taxon>
        <taxon>Pseudomonadati</taxon>
        <taxon>Bacteroidota</taxon>
        <taxon>Flavobacteriia</taxon>
        <taxon>Flavobacteriales</taxon>
        <taxon>Flavobacteriaceae</taxon>
        <taxon>Algibacter</taxon>
    </lineage>
</organism>
<dbReference type="InterPro" id="IPR028974">
    <property type="entry name" value="TSP_type-3_rpt"/>
</dbReference>
<dbReference type="InterPro" id="IPR035234">
    <property type="entry name" value="IgGFc-bd_N"/>
</dbReference>
<evidence type="ECO:0000259" key="1">
    <source>
        <dbReference type="Pfam" id="PF17517"/>
    </source>
</evidence>
<accession>A0A5M7BAH0</accession>
<protein>
    <submittedName>
        <fullName evidence="2">T9SS type B sorting domain-containing protein</fullName>
    </submittedName>
</protein>
<dbReference type="Pfam" id="PF17517">
    <property type="entry name" value="IgGFc_binding"/>
    <property type="match status" value="1"/>
</dbReference>
<gene>
    <name evidence="2" type="ORF">F2B50_09635</name>
    <name evidence="3" type="ORF">FPF71_09635</name>
</gene>
<evidence type="ECO:0000313" key="4">
    <source>
        <dbReference type="Proteomes" id="UP000315145"/>
    </source>
</evidence>
<dbReference type="NCBIfam" id="TIGR04131">
    <property type="entry name" value="Bac_Flav_CTERM"/>
    <property type="match status" value="1"/>
</dbReference>
<evidence type="ECO:0000313" key="3">
    <source>
        <dbReference type="EMBL" id="TSJ75204.1"/>
    </source>
</evidence>
<dbReference type="Pfam" id="PF13585">
    <property type="entry name" value="CHU_C"/>
    <property type="match status" value="1"/>
</dbReference>
<dbReference type="EMBL" id="VWRS01000006">
    <property type="protein sequence ID" value="KAA5824431.1"/>
    <property type="molecule type" value="Genomic_DNA"/>
</dbReference>
<dbReference type="RefSeq" id="WP_144116467.1">
    <property type="nucleotide sequence ID" value="NZ_JACHGE010000009.1"/>
</dbReference>
<proteinExistence type="predicted"/>
<name>A0A5M7BAH0_9FLAO</name>